<dbReference type="EMBL" id="QOVM01000004">
    <property type="protein sequence ID" value="RXG22162.1"/>
    <property type="molecule type" value="Genomic_DNA"/>
</dbReference>
<dbReference type="GO" id="GO:0016787">
    <property type="term" value="F:hydrolase activity"/>
    <property type="evidence" value="ECO:0007669"/>
    <property type="project" value="InterPro"/>
</dbReference>
<evidence type="ECO:0000313" key="3">
    <source>
        <dbReference type="Proteomes" id="UP000289238"/>
    </source>
</evidence>
<accession>A0A4V1KQP8</accession>
<dbReference type="AlphaFoldDB" id="A0A4V1KQP8"/>
<dbReference type="Gene3D" id="2.60.120.560">
    <property type="entry name" value="Exo-inulinase, domain 1"/>
    <property type="match status" value="1"/>
</dbReference>
<protein>
    <recommendedName>
        <fullName evidence="1">3-keto-alpha-glucoside-1,2-lyase/3-keto-2-hydroxy-glucal hydratase domain-containing protein</fullName>
    </recommendedName>
</protein>
<dbReference type="InterPro" id="IPR010496">
    <property type="entry name" value="AL/BT2_dom"/>
</dbReference>
<evidence type="ECO:0000259" key="1">
    <source>
        <dbReference type="Pfam" id="PF06439"/>
    </source>
</evidence>
<feature type="domain" description="3-keto-alpha-glucoside-1,2-lyase/3-keto-2-hydroxy-glucal hydratase" evidence="1">
    <location>
        <begin position="73"/>
        <end position="267"/>
    </location>
</feature>
<organism evidence="2 3">
    <name type="scientific">Leeuwenhoekiella aequorea</name>
    <dbReference type="NCBI Taxonomy" id="283736"/>
    <lineage>
        <taxon>Bacteria</taxon>
        <taxon>Pseudomonadati</taxon>
        <taxon>Bacteroidota</taxon>
        <taxon>Flavobacteriia</taxon>
        <taxon>Flavobacteriales</taxon>
        <taxon>Flavobacteriaceae</taxon>
        <taxon>Leeuwenhoekiella</taxon>
    </lineage>
</organism>
<name>A0A4V1KQP8_9FLAO</name>
<dbReference type="PROSITE" id="PS51257">
    <property type="entry name" value="PROKAR_LIPOPROTEIN"/>
    <property type="match status" value="1"/>
</dbReference>
<reference evidence="2 3" key="1">
    <citation type="submission" date="2018-07" db="EMBL/GenBank/DDBJ databases">
        <title>Leeuwenhoekiella genomics.</title>
        <authorList>
            <person name="Tahon G."/>
            <person name="Willems A."/>
        </authorList>
    </citation>
    <scope>NUCLEOTIDE SEQUENCE [LARGE SCALE GENOMIC DNA]</scope>
    <source>
        <strain evidence="2 3">LMG 22550</strain>
    </source>
</reference>
<proteinExistence type="predicted"/>
<gene>
    <name evidence="2" type="ORF">DSM00_2227</name>
</gene>
<dbReference type="Pfam" id="PF06439">
    <property type="entry name" value="3keto-disac_hyd"/>
    <property type="match status" value="1"/>
</dbReference>
<dbReference type="RefSeq" id="WP_164916322.1">
    <property type="nucleotide sequence ID" value="NZ_QOVM01000004.1"/>
</dbReference>
<keyword evidence="3" id="KW-1185">Reference proteome</keyword>
<evidence type="ECO:0000313" key="2">
    <source>
        <dbReference type="EMBL" id="RXG22162.1"/>
    </source>
</evidence>
<dbReference type="Proteomes" id="UP000289238">
    <property type="component" value="Unassembled WGS sequence"/>
</dbReference>
<comment type="caution">
    <text evidence="2">The sequence shown here is derived from an EMBL/GenBank/DDBJ whole genome shotgun (WGS) entry which is preliminary data.</text>
</comment>
<sequence>MIRKVFVLPALVAGLLISCNTSEEKKKEGLTTSVTDTTSVVEEAPITDPKETEVWEPEPAVVTFNKNGVPSDAIVLFNGENLNAWKSATDSIVNAPWQINKDGSMTVVGGTGDIQTKESYGDMQLHVEWQAPQVVEGEGQGRGNSGIFLQGLYEVQVLNSFENRTYSNGQATAIYKQSIPLANATKPTKEWQTYDIIYHQPVFDADGNKTQSATVTVLHNGVLVQDNVEIQGTTEYIGKPKNEAHGEGPIKLQDHGNPVSFRNIWLRKL</sequence>